<dbReference type="InterPro" id="IPR006571">
    <property type="entry name" value="TLDc_dom"/>
</dbReference>
<dbReference type="SUPFAM" id="SSF54695">
    <property type="entry name" value="POZ domain"/>
    <property type="match status" value="1"/>
</dbReference>
<dbReference type="AlphaFoldDB" id="A0A397VJF5"/>
<dbReference type="PANTHER" id="PTHR46306">
    <property type="entry name" value="BTB/POZ DOMAIN-CONTAINING PROTEIN 9"/>
    <property type="match status" value="1"/>
</dbReference>
<dbReference type="GO" id="GO:0005737">
    <property type="term" value="C:cytoplasm"/>
    <property type="evidence" value="ECO:0007669"/>
    <property type="project" value="TreeGrafter"/>
</dbReference>
<dbReference type="Gene3D" id="3.30.710.10">
    <property type="entry name" value="Potassium Channel Kv1.1, Chain A"/>
    <property type="match status" value="1"/>
</dbReference>
<dbReference type="Pfam" id="PF07707">
    <property type="entry name" value="BACK"/>
    <property type="match status" value="1"/>
</dbReference>
<dbReference type="PROSITE" id="PS51886">
    <property type="entry name" value="TLDC"/>
    <property type="match status" value="1"/>
</dbReference>
<dbReference type="OrthoDB" id="10001977at2759"/>
<gene>
    <name evidence="3" type="ORF">C2G38_2033837</name>
</gene>
<dbReference type="InterPro" id="IPR011705">
    <property type="entry name" value="BACK"/>
</dbReference>
<evidence type="ECO:0000313" key="4">
    <source>
        <dbReference type="Proteomes" id="UP000266673"/>
    </source>
</evidence>
<dbReference type="Pfam" id="PF00651">
    <property type="entry name" value="BTB"/>
    <property type="match status" value="1"/>
</dbReference>
<dbReference type="InterPro" id="IPR011333">
    <property type="entry name" value="SKP1/BTB/POZ_sf"/>
</dbReference>
<dbReference type="PANTHER" id="PTHR46306:SF1">
    <property type="entry name" value="BTB_POZ DOMAIN-CONTAINING PROTEIN 9"/>
    <property type="match status" value="1"/>
</dbReference>
<evidence type="ECO:0000313" key="3">
    <source>
        <dbReference type="EMBL" id="RIB22132.1"/>
    </source>
</evidence>
<dbReference type="InterPro" id="IPR052407">
    <property type="entry name" value="BTB_POZ_domain_cont_9"/>
</dbReference>
<feature type="domain" description="BTB" evidence="1">
    <location>
        <begin position="23"/>
        <end position="95"/>
    </location>
</feature>
<dbReference type="PROSITE" id="PS50097">
    <property type="entry name" value="BTB"/>
    <property type="match status" value="1"/>
</dbReference>
<dbReference type="Proteomes" id="UP000266673">
    <property type="component" value="Unassembled WGS sequence"/>
</dbReference>
<sequence length="467" mass="54073">MAVKFFEKLSNNYLELLDDKEDFNVVINVSKSPDTKIFRAHSAILRHRSLYFRNKLANIDKDKNNIKTLDLKNITSQQFEIIIKYIYGGIVILENNDDSFIFELMLIAYEFLFEEFAKYLETHFVKSKAHWLRMHFNTVYQKIFQNEKLQELQKWCNDIVVKYPKKIFDSANFTSLQENALVSLISRDDLQMEEIKIWNHVIEWGVAQNPGLTSNPDDWSHENFLALKTSLRTCLPLIRFFQMSGADVIDNVQPYQQILEKNLWNDIVKKLVIQNRPVSSIILPPRIVTEPFSMVISDEHAAEIASWVDRKDDAYSVINNPYQFKLLLRGTRDGFTSNSFWNLCDKQTHLVVVIKVKGTDEIFGGYNPVGWDKPTSTVVPYNTKSCNDSFIFSLKNGSVQNSILSRVTKPQNAIYCICTCGPIFGTPSCIFAMHNNFNEDKTCCIQYSLDYEKSIRTYTGKLNIVDA</sequence>
<dbReference type="InterPro" id="IPR000210">
    <property type="entry name" value="BTB/POZ_dom"/>
</dbReference>
<keyword evidence="4" id="KW-1185">Reference proteome</keyword>
<comment type="caution">
    <text evidence="3">The sequence shown here is derived from an EMBL/GenBank/DDBJ whole genome shotgun (WGS) entry which is preliminary data.</text>
</comment>
<protein>
    <recommendedName>
        <fullName evidence="5">TLD-domain-containing protein</fullName>
    </recommendedName>
</protein>
<dbReference type="CDD" id="cd18186">
    <property type="entry name" value="BTB_POZ_ZBTB_KLHL-like"/>
    <property type="match status" value="1"/>
</dbReference>
<dbReference type="SMART" id="SM00225">
    <property type="entry name" value="BTB"/>
    <property type="match status" value="1"/>
</dbReference>
<reference evidence="3 4" key="1">
    <citation type="submission" date="2018-06" db="EMBL/GenBank/DDBJ databases">
        <title>Comparative genomics reveals the genomic features of Rhizophagus irregularis, R. cerebriforme, R. diaphanum and Gigaspora rosea, and their symbiotic lifestyle signature.</title>
        <authorList>
            <person name="Morin E."/>
            <person name="San Clemente H."/>
            <person name="Chen E.C.H."/>
            <person name="De La Providencia I."/>
            <person name="Hainaut M."/>
            <person name="Kuo A."/>
            <person name="Kohler A."/>
            <person name="Murat C."/>
            <person name="Tang N."/>
            <person name="Roy S."/>
            <person name="Loubradou J."/>
            <person name="Henrissat B."/>
            <person name="Grigoriev I.V."/>
            <person name="Corradi N."/>
            <person name="Roux C."/>
            <person name="Martin F.M."/>
        </authorList>
    </citation>
    <scope>NUCLEOTIDE SEQUENCE [LARGE SCALE GENOMIC DNA]</scope>
    <source>
        <strain evidence="3 4">DAOM 194757</strain>
    </source>
</reference>
<evidence type="ECO:0000259" key="2">
    <source>
        <dbReference type="PROSITE" id="PS51886"/>
    </source>
</evidence>
<feature type="domain" description="TLDc" evidence="2">
    <location>
        <begin position="294"/>
        <end position="467"/>
    </location>
</feature>
<dbReference type="Gene3D" id="1.25.40.420">
    <property type="match status" value="1"/>
</dbReference>
<organism evidence="3 4">
    <name type="scientific">Gigaspora rosea</name>
    <dbReference type="NCBI Taxonomy" id="44941"/>
    <lineage>
        <taxon>Eukaryota</taxon>
        <taxon>Fungi</taxon>
        <taxon>Fungi incertae sedis</taxon>
        <taxon>Mucoromycota</taxon>
        <taxon>Glomeromycotina</taxon>
        <taxon>Glomeromycetes</taxon>
        <taxon>Diversisporales</taxon>
        <taxon>Gigasporaceae</taxon>
        <taxon>Gigaspora</taxon>
    </lineage>
</organism>
<dbReference type="Pfam" id="PF07534">
    <property type="entry name" value="TLD"/>
    <property type="match status" value="1"/>
</dbReference>
<evidence type="ECO:0008006" key="5">
    <source>
        <dbReference type="Google" id="ProtNLM"/>
    </source>
</evidence>
<accession>A0A397VJF5</accession>
<evidence type="ECO:0000259" key="1">
    <source>
        <dbReference type="PROSITE" id="PS50097"/>
    </source>
</evidence>
<name>A0A397VJF5_9GLOM</name>
<proteinExistence type="predicted"/>
<dbReference type="EMBL" id="QKWP01000323">
    <property type="protein sequence ID" value="RIB22132.1"/>
    <property type="molecule type" value="Genomic_DNA"/>
</dbReference>